<evidence type="ECO:0000313" key="4">
    <source>
        <dbReference type="Ensembl" id="ENSCRFP00000007609.1"/>
    </source>
</evidence>
<dbReference type="Gene3D" id="1.10.1200.30">
    <property type="match status" value="1"/>
</dbReference>
<dbReference type="Proteomes" id="UP000694396">
    <property type="component" value="Unplaced"/>
</dbReference>
<feature type="region of interest" description="Disordered" evidence="2">
    <location>
        <begin position="467"/>
        <end position="493"/>
    </location>
</feature>
<dbReference type="PANTHER" id="PTHR40389:SF3">
    <property type="entry name" value="IGE-BINDING PROTEIN"/>
    <property type="match status" value="1"/>
</dbReference>
<dbReference type="GO" id="GO:0016032">
    <property type="term" value="P:viral process"/>
    <property type="evidence" value="ECO:0007669"/>
    <property type="project" value="InterPro"/>
</dbReference>
<keyword evidence="1" id="KW-0175">Coiled coil</keyword>
<proteinExistence type="predicted"/>
<sequence>MQSILRAFPVVEGDKKPVARFLPGSQRILSAICPNCGASLLFRLPSREPSPVPIEEGSVPVSGGSVPQASANPTMAGPAPAAAATAPHPQPPGGPETATSAVLSVFAFGSGSDTAIVGQAFSRSKRPQISGPSLSSHRTLPPCQVTVRPRDPRRSRDQVKVKALQMGDWDMVDNLVVTGGGLPSFAGARGDTASGGMDVDPRQMSVPAPVTSMELDQKDNVTLQGGIKAFPVPKAYPSSGQPDIHRVISWEVAMDLLGRVNKYGLGSSEVMQIIRVINAHLLAPYDIRYLAKVLFRPVELGVFEAKWRQLAIRVAAQNSQLFPQDPRNGIGIDQLTGVGDFANPDYQTTWRHRVLAQCQKTGMSALVKTIELVDPKQSFVTIVQGSKEPFLQFVEKLSESLEKQVEDENARALFLKELAKINSNADCRKRIEALPGDPSLPDMVQACANVGTTGYKMAALATALQSSWKGPKGRQQKQVNAQARKSKENKNRK</sequence>
<reference evidence="4" key="1">
    <citation type="submission" date="2025-08" db="UniProtKB">
        <authorList>
            <consortium name="Ensembl"/>
        </authorList>
    </citation>
    <scope>IDENTIFICATION</scope>
</reference>
<protein>
    <recommendedName>
        <fullName evidence="3">Retroviral nucleocapsid Gag protein p24 C-terminal domain-containing protein</fullName>
    </recommendedName>
</protein>
<dbReference type="AlphaFoldDB" id="A0A8C3QKM4"/>
<feature type="coiled-coil region" evidence="1">
    <location>
        <begin position="391"/>
        <end position="418"/>
    </location>
</feature>
<organism evidence="4 5">
    <name type="scientific">Cyanoderma ruficeps</name>
    <name type="common">rufous-capped babbler</name>
    <dbReference type="NCBI Taxonomy" id="181631"/>
    <lineage>
        <taxon>Eukaryota</taxon>
        <taxon>Metazoa</taxon>
        <taxon>Chordata</taxon>
        <taxon>Craniata</taxon>
        <taxon>Vertebrata</taxon>
        <taxon>Euteleostomi</taxon>
        <taxon>Archelosauria</taxon>
        <taxon>Archosauria</taxon>
        <taxon>Dinosauria</taxon>
        <taxon>Saurischia</taxon>
        <taxon>Theropoda</taxon>
        <taxon>Coelurosauria</taxon>
        <taxon>Aves</taxon>
        <taxon>Neognathae</taxon>
        <taxon>Neoaves</taxon>
        <taxon>Telluraves</taxon>
        <taxon>Australaves</taxon>
        <taxon>Passeriformes</taxon>
        <taxon>Sylvioidea</taxon>
        <taxon>Timaliidae</taxon>
        <taxon>Cyanoderma</taxon>
    </lineage>
</organism>
<evidence type="ECO:0000259" key="3">
    <source>
        <dbReference type="Pfam" id="PF19317"/>
    </source>
</evidence>
<dbReference type="InterPro" id="IPR008916">
    <property type="entry name" value="Retrov_capsid_C"/>
</dbReference>
<dbReference type="PANTHER" id="PTHR40389">
    <property type="entry name" value="ENDOGENOUS RETROVIRUS GROUP K MEMBER 24 GAG POLYPROTEIN-RELATED"/>
    <property type="match status" value="1"/>
</dbReference>
<dbReference type="SUPFAM" id="SSF47943">
    <property type="entry name" value="Retrovirus capsid protein, N-terminal core domain"/>
    <property type="match status" value="1"/>
</dbReference>
<feature type="region of interest" description="Disordered" evidence="2">
    <location>
        <begin position="123"/>
        <end position="157"/>
    </location>
</feature>
<keyword evidence="5" id="KW-1185">Reference proteome</keyword>
<feature type="region of interest" description="Disordered" evidence="2">
    <location>
        <begin position="51"/>
        <end position="98"/>
    </location>
</feature>
<feature type="domain" description="Retroviral nucleocapsid Gag protein p24 C-terminal" evidence="3">
    <location>
        <begin position="376"/>
        <end position="446"/>
    </location>
</feature>
<dbReference type="Ensembl" id="ENSCRFT00000007878.1">
    <property type="protein sequence ID" value="ENSCRFP00000007609.1"/>
    <property type="gene ID" value="ENSCRFG00000005993.1"/>
</dbReference>
<dbReference type="InterPro" id="IPR045345">
    <property type="entry name" value="Gag_p24_C"/>
</dbReference>
<feature type="compositionally biased region" description="Low complexity" evidence="2">
    <location>
        <begin position="73"/>
        <end position="87"/>
    </location>
</feature>
<dbReference type="Pfam" id="PF00607">
    <property type="entry name" value="Gag_p24"/>
    <property type="match status" value="1"/>
</dbReference>
<evidence type="ECO:0000256" key="1">
    <source>
        <dbReference type="SAM" id="Coils"/>
    </source>
</evidence>
<reference evidence="4" key="2">
    <citation type="submission" date="2025-09" db="UniProtKB">
        <authorList>
            <consortium name="Ensembl"/>
        </authorList>
    </citation>
    <scope>IDENTIFICATION</scope>
</reference>
<name>A0A8C3QKM4_9PASS</name>
<dbReference type="InterPro" id="IPR050195">
    <property type="entry name" value="Primate_lentivir_Gag_pol-like"/>
</dbReference>
<evidence type="ECO:0000256" key="2">
    <source>
        <dbReference type="SAM" id="MobiDB-lite"/>
    </source>
</evidence>
<evidence type="ECO:0000313" key="5">
    <source>
        <dbReference type="Proteomes" id="UP000694396"/>
    </source>
</evidence>
<feature type="compositionally biased region" description="Basic and acidic residues" evidence="2">
    <location>
        <begin position="148"/>
        <end position="157"/>
    </location>
</feature>
<dbReference type="Gene3D" id="1.10.375.10">
    <property type="entry name" value="Human Immunodeficiency Virus Type 1 Capsid Protein"/>
    <property type="match status" value="1"/>
</dbReference>
<dbReference type="Pfam" id="PF19317">
    <property type="entry name" value="Gag_p24_C"/>
    <property type="match status" value="1"/>
</dbReference>
<accession>A0A8C3QKM4</accession>
<dbReference type="SUPFAM" id="SSF47353">
    <property type="entry name" value="Retrovirus capsid dimerization domain-like"/>
    <property type="match status" value="1"/>
</dbReference>
<dbReference type="InterPro" id="IPR008919">
    <property type="entry name" value="Retrov_capsid_N"/>
</dbReference>